<dbReference type="Pfam" id="PF06677">
    <property type="entry name" value="Auto_anti-p27"/>
    <property type="match status" value="1"/>
</dbReference>
<evidence type="ECO:0000313" key="3">
    <source>
        <dbReference type="Proteomes" id="UP000281553"/>
    </source>
</evidence>
<dbReference type="Proteomes" id="UP000281553">
    <property type="component" value="Unassembled WGS sequence"/>
</dbReference>
<evidence type="ECO:0000256" key="1">
    <source>
        <dbReference type="SAM" id="MobiDB-lite"/>
    </source>
</evidence>
<evidence type="ECO:0008006" key="4">
    <source>
        <dbReference type="Google" id="ProtNLM"/>
    </source>
</evidence>
<dbReference type="InterPro" id="IPR051888">
    <property type="entry name" value="UPF0148_domain"/>
</dbReference>
<dbReference type="EMBL" id="UYRU01057599">
    <property type="protein sequence ID" value="VDN13866.1"/>
    <property type="molecule type" value="Genomic_DNA"/>
</dbReference>
<keyword evidence="3" id="KW-1185">Reference proteome</keyword>
<feature type="region of interest" description="Disordered" evidence="1">
    <location>
        <begin position="72"/>
        <end position="102"/>
    </location>
</feature>
<dbReference type="AlphaFoldDB" id="A0A3P7P6W9"/>
<evidence type="ECO:0000313" key="2">
    <source>
        <dbReference type="EMBL" id="VDN13866.1"/>
    </source>
</evidence>
<protein>
    <recommendedName>
        <fullName evidence="4">Sjoegren syndrome/scleroderma autoantigen 1</fullName>
    </recommendedName>
</protein>
<accession>A0A3P7P6W9</accession>
<proteinExistence type="predicted"/>
<sequence length="192" mass="20513">MAIDATMATEEDIAMRQYRARSDKISSIMGGYLLKGWRMLGETCDACDTILLMDREGQTYCIGCSEIDGKHDPPAPAVTSGGGLTNGASGDKQLTPVSQDSHTTTREYAVLTEHPASSVEMATVMVPRAPSNQSLETGPSTGLPAPVSAIRDKLLFCLSRLESCDSAEEIQQWAGAIKGLSEAFVCVKKCSF</sequence>
<dbReference type="InterPro" id="IPR009563">
    <property type="entry name" value="SSSCA1"/>
</dbReference>
<organism evidence="2 3">
    <name type="scientific">Dibothriocephalus latus</name>
    <name type="common">Fish tapeworm</name>
    <name type="synonym">Diphyllobothrium latum</name>
    <dbReference type="NCBI Taxonomy" id="60516"/>
    <lineage>
        <taxon>Eukaryota</taxon>
        <taxon>Metazoa</taxon>
        <taxon>Spiralia</taxon>
        <taxon>Lophotrochozoa</taxon>
        <taxon>Platyhelminthes</taxon>
        <taxon>Cestoda</taxon>
        <taxon>Eucestoda</taxon>
        <taxon>Diphyllobothriidea</taxon>
        <taxon>Diphyllobothriidae</taxon>
        <taxon>Dibothriocephalus</taxon>
    </lineage>
</organism>
<name>A0A3P7P6W9_DIBLA</name>
<reference evidence="2 3" key="1">
    <citation type="submission" date="2018-11" db="EMBL/GenBank/DDBJ databases">
        <authorList>
            <consortium name="Pathogen Informatics"/>
        </authorList>
    </citation>
    <scope>NUCLEOTIDE SEQUENCE [LARGE SCALE GENOMIC DNA]</scope>
</reference>
<gene>
    <name evidence="2" type="ORF">DILT_LOCUS9697</name>
</gene>
<dbReference type="OrthoDB" id="28939at2759"/>
<dbReference type="PANTHER" id="PTHR16537">
    <property type="entry name" value="SJOEGREN SYNDROME/SCLERODERMA AUTOANTIGEN 1"/>
    <property type="match status" value="1"/>
</dbReference>
<dbReference type="PANTHER" id="PTHR16537:SF1">
    <property type="entry name" value="PROTEIN ZNRD2"/>
    <property type="match status" value="1"/>
</dbReference>